<name>A0ABV1K1H1_9PSEU</name>
<comment type="caution">
    <text evidence="1">The sequence shown here is derived from an EMBL/GenBank/DDBJ whole genome shotgun (WGS) entry which is preliminary data.</text>
</comment>
<dbReference type="EMBL" id="JBEDNP010000023">
    <property type="protein sequence ID" value="MEQ3542075.1"/>
    <property type="molecule type" value="Genomic_DNA"/>
</dbReference>
<evidence type="ECO:0000313" key="1">
    <source>
        <dbReference type="EMBL" id="MEQ3542075.1"/>
    </source>
</evidence>
<protein>
    <recommendedName>
        <fullName evidence="3">DNA-binding protein</fullName>
    </recommendedName>
</protein>
<evidence type="ECO:0008006" key="3">
    <source>
        <dbReference type="Google" id="ProtNLM"/>
    </source>
</evidence>
<keyword evidence="2" id="KW-1185">Reference proteome</keyword>
<dbReference type="InterPro" id="IPR010982">
    <property type="entry name" value="Lambda_DNA-bd_dom_sf"/>
</dbReference>
<gene>
    <name evidence="1" type="ORF">WHI96_24995</name>
</gene>
<evidence type="ECO:0000313" key="2">
    <source>
        <dbReference type="Proteomes" id="UP001464923"/>
    </source>
</evidence>
<dbReference type="Proteomes" id="UP001464923">
    <property type="component" value="Unassembled WGS sequence"/>
</dbReference>
<proteinExistence type="predicted"/>
<accession>A0ABV1K1H1</accession>
<dbReference type="RefSeq" id="WP_345651090.1">
    <property type="nucleotide sequence ID" value="NZ_BAABLY010000073.1"/>
</dbReference>
<organism evidence="1 2">
    <name type="scientific">Pseudonocardia tropica</name>
    <dbReference type="NCBI Taxonomy" id="681289"/>
    <lineage>
        <taxon>Bacteria</taxon>
        <taxon>Bacillati</taxon>
        <taxon>Actinomycetota</taxon>
        <taxon>Actinomycetes</taxon>
        <taxon>Pseudonocardiales</taxon>
        <taxon>Pseudonocardiaceae</taxon>
        <taxon>Pseudonocardia</taxon>
    </lineage>
</organism>
<dbReference type="Gene3D" id="1.10.260.40">
    <property type="entry name" value="lambda repressor-like DNA-binding domains"/>
    <property type="match status" value="1"/>
</dbReference>
<sequence>MSEAQADSPALDSLAERINYLFAKVTPEGGERSEYTGQEVIAWLREHGYELSASHLSELRRGIKINPTMRVIDGLARFFAVRVGFLHGDPDAVRDVIAELRLRRALREAQVTDIAARVAGLDPAQRHAVADFITQMVYEQGSGSTGADSSPAGGANA</sequence>
<reference evidence="1 2" key="1">
    <citation type="submission" date="2024-03" db="EMBL/GenBank/DDBJ databases">
        <title>Draft genome sequence of Pseudonocardia tropica JCM 19149.</title>
        <authorList>
            <person name="Butdee W."/>
            <person name="Duangmal K."/>
        </authorList>
    </citation>
    <scope>NUCLEOTIDE SEQUENCE [LARGE SCALE GENOMIC DNA]</scope>
    <source>
        <strain evidence="1 2">JCM 19149</strain>
    </source>
</reference>